<dbReference type="EMBL" id="KZ303554">
    <property type="protein sequence ID" value="PIA12955.1"/>
    <property type="molecule type" value="Genomic_DNA"/>
</dbReference>
<evidence type="ECO:0000256" key="1">
    <source>
        <dbReference type="ARBA" id="ARBA00004689"/>
    </source>
</evidence>
<dbReference type="Gene3D" id="1.10.238.260">
    <property type="match status" value="1"/>
</dbReference>
<protein>
    <recommendedName>
        <fullName evidence="3">2-isopropylmalate synthase</fullName>
        <ecNumber evidence="3">2.3.3.13</ecNumber>
    </recommendedName>
</protein>
<dbReference type="SUPFAM" id="SSF110921">
    <property type="entry name" value="2-isopropylmalate synthase LeuA, allosteric (dimerisation) domain"/>
    <property type="match status" value="1"/>
</dbReference>
<dbReference type="GO" id="GO:0010177">
    <property type="term" value="F:methylthioalkylmalate synthase activity"/>
    <property type="evidence" value="ECO:0007669"/>
    <property type="project" value="UniProtKB-ARBA"/>
</dbReference>
<comment type="pathway">
    <text evidence="1">Amino-acid biosynthesis; L-leucine biosynthesis; L-leucine from 3-methyl-2-oxobutanoate: step 1/4.</text>
</comment>
<dbReference type="InterPro" id="IPR002034">
    <property type="entry name" value="AIPM/Hcit_synth_CS"/>
</dbReference>
<sequence length="583" mass="62406">MADTSNYDKLIIFDTTLRDGEQSPGVTLNADEKVEIARQLTRLGVNVIEAGFPVASPGDFNAVQRIAREVGSLMEGRTGKGRINEPVTICGLARCVENDIQTAYEAIREAPRHRIHVFLATSDIHLEFKLKITRSECKQRIREMVGFAKSLCEDIEFSPEDGGRSDREFLVEALTVAIEAGATTLNIPDTVGYNTPQQYGDLISYLREHTKGSENVVWSTHCHDDLGLATANTLSGVSNGARQVEVAINGIGERAGNTALEEIVMNVHTHPSAYKVQHTVDTKLLFATSRMVADLSGMSVQPNKAIVGRNAFLHESGIHQDGVLKHKSTYEIIRPEDVGVTSDNLALGKHSGRHAFKAKLDALGYGTPALPDAQFQSAFVKFKRLADSKKSGVTDGDLHALVADVRSASLAAVPSTELPADLPADATADPAAPRFTLLNMQVFTGVGITPTATVTLHDAHTGSDLTDVALAQNGPIEAVYSAIQRISGLDISLLNFSVSATSEGQDTLGKVAVRIARGTTDSATDPATPTLAAYGAEPKFTGLSTNVDIITASANAYLAALNRLVSHHSEDTRASHDVRNVNI</sequence>
<dbReference type="EC" id="2.3.3.13" evidence="3"/>
<dbReference type="PANTHER" id="PTHR10277">
    <property type="entry name" value="HOMOCITRATE SYNTHASE-RELATED"/>
    <property type="match status" value="1"/>
</dbReference>
<dbReference type="Gene3D" id="3.30.160.270">
    <property type="match status" value="1"/>
</dbReference>
<dbReference type="NCBIfam" id="TIGR00973">
    <property type="entry name" value="leuA_bact"/>
    <property type="match status" value="1"/>
</dbReference>
<dbReference type="Pfam" id="PF08502">
    <property type="entry name" value="LeuA_dimer"/>
    <property type="match status" value="1"/>
</dbReference>
<dbReference type="GO" id="GO:0003852">
    <property type="term" value="F:2-isopropylmalate synthase activity"/>
    <property type="evidence" value="ECO:0007669"/>
    <property type="project" value="UniProtKB-EC"/>
</dbReference>
<dbReference type="FunFam" id="1.10.238.260:FF:000001">
    <property type="entry name" value="2-isopropylmalate synthase"/>
    <property type="match status" value="1"/>
</dbReference>
<evidence type="ECO:0000256" key="6">
    <source>
        <dbReference type="ARBA" id="ARBA00022679"/>
    </source>
</evidence>
<dbReference type="InterPro" id="IPR054691">
    <property type="entry name" value="LeuA/HCS_post-cat"/>
</dbReference>
<dbReference type="STRING" id="763665.A0A2G5B1R7"/>
<dbReference type="NCBIfam" id="NF002086">
    <property type="entry name" value="PRK00915.1-3"/>
    <property type="match status" value="1"/>
</dbReference>
<evidence type="ECO:0000256" key="7">
    <source>
        <dbReference type="ARBA" id="ARBA00022723"/>
    </source>
</evidence>
<evidence type="ECO:0000256" key="4">
    <source>
        <dbReference type="ARBA" id="ARBA00022430"/>
    </source>
</evidence>
<name>A0A2G5B1R7_COERN</name>
<dbReference type="InterPro" id="IPR013785">
    <property type="entry name" value="Aldolase_TIM"/>
</dbReference>
<dbReference type="InterPro" id="IPR005671">
    <property type="entry name" value="LeuA_bact_synth"/>
</dbReference>
<dbReference type="Pfam" id="PF22617">
    <property type="entry name" value="HCS_D2"/>
    <property type="match status" value="1"/>
</dbReference>
<dbReference type="Proteomes" id="UP000242474">
    <property type="component" value="Unassembled WGS sequence"/>
</dbReference>
<dbReference type="InterPro" id="IPR050073">
    <property type="entry name" value="2-IPM_HCS-like"/>
</dbReference>
<dbReference type="SMART" id="SM00917">
    <property type="entry name" value="LeuA_dimer"/>
    <property type="match status" value="1"/>
</dbReference>
<proteinExistence type="inferred from homology"/>
<keyword evidence="11" id="KW-1185">Reference proteome</keyword>
<dbReference type="InterPro" id="IPR036230">
    <property type="entry name" value="LeuA_allosteric_dom_sf"/>
</dbReference>
<keyword evidence="8" id="KW-0100">Branched-chain amino acid biosynthesis</keyword>
<dbReference type="PROSITE" id="PS00816">
    <property type="entry name" value="AIPM_HOMOCIT_SYNTH_2"/>
    <property type="match status" value="1"/>
</dbReference>
<evidence type="ECO:0000256" key="8">
    <source>
        <dbReference type="ARBA" id="ARBA00023304"/>
    </source>
</evidence>
<evidence type="ECO:0000313" key="11">
    <source>
        <dbReference type="Proteomes" id="UP000242474"/>
    </source>
</evidence>
<keyword evidence="7" id="KW-0479">Metal-binding</keyword>
<dbReference type="PROSITE" id="PS50991">
    <property type="entry name" value="PYR_CT"/>
    <property type="match status" value="1"/>
</dbReference>
<dbReference type="InterPro" id="IPR013709">
    <property type="entry name" value="2-isopropylmalate_synth_dimer"/>
</dbReference>
<dbReference type="GO" id="GO:0009098">
    <property type="term" value="P:L-leucine biosynthetic process"/>
    <property type="evidence" value="ECO:0007669"/>
    <property type="project" value="UniProtKB-UniPathway"/>
</dbReference>
<evidence type="ECO:0000313" key="10">
    <source>
        <dbReference type="EMBL" id="PIA12955.1"/>
    </source>
</evidence>
<organism evidence="10 11">
    <name type="scientific">Coemansia reversa (strain ATCC 12441 / NRRL 1564)</name>
    <dbReference type="NCBI Taxonomy" id="763665"/>
    <lineage>
        <taxon>Eukaryota</taxon>
        <taxon>Fungi</taxon>
        <taxon>Fungi incertae sedis</taxon>
        <taxon>Zoopagomycota</taxon>
        <taxon>Kickxellomycotina</taxon>
        <taxon>Kickxellomycetes</taxon>
        <taxon>Kickxellales</taxon>
        <taxon>Kickxellaceae</taxon>
        <taxon>Coemansia</taxon>
    </lineage>
</organism>
<dbReference type="GO" id="GO:0046872">
    <property type="term" value="F:metal ion binding"/>
    <property type="evidence" value="ECO:0007669"/>
    <property type="project" value="UniProtKB-KW"/>
</dbReference>
<evidence type="ECO:0000256" key="5">
    <source>
        <dbReference type="ARBA" id="ARBA00022605"/>
    </source>
</evidence>
<comment type="similarity">
    <text evidence="2">Belongs to the alpha-IPM synthase/homocitrate synthase family. LeuA type 1 subfamily.</text>
</comment>
<dbReference type="PROSITE" id="PS00815">
    <property type="entry name" value="AIPM_HOMOCIT_SYNTH_1"/>
    <property type="match status" value="1"/>
</dbReference>
<dbReference type="UniPathway" id="UPA00048">
    <property type="reaction ID" value="UER00070"/>
</dbReference>
<evidence type="ECO:0000256" key="3">
    <source>
        <dbReference type="ARBA" id="ARBA00012973"/>
    </source>
</evidence>
<keyword evidence="5" id="KW-0028">Amino-acid biosynthesis</keyword>
<evidence type="ECO:0000259" key="9">
    <source>
        <dbReference type="PROSITE" id="PS50991"/>
    </source>
</evidence>
<dbReference type="HAMAP" id="MF_01025">
    <property type="entry name" value="LeuA_type1"/>
    <property type="match status" value="1"/>
</dbReference>
<dbReference type="Gene3D" id="3.20.20.70">
    <property type="entry name" value="Aldolase class I"/>
    <property type="match status" value="1"/>
</dbReference>
<dbReference type="OrthoDB" id="2015253at2759"/>
<dbReference type="AlphaFoldDB" id="A0A2G5B1R7"/>
<keyword evidence="6" id="KW-0808">Transferase</keyword>
<feature type="domain" description="Pyruvate carboxyltransferase" evidence="9">
    <location>
        <begin position="10"/>
        <end position="286"/>
    </location>
</feature>
<reference evidence="10 11" key="1">
    <citation type="journal article" date="2015" name="Genome Biol. Evol.">
        <title>Phylogenomic analyses indicate that early fungi evolved digesting cell walls of algal ancestors of land plants.</title>
        <authorList>
            <person name="Chang Y."/>
            <person name="Wang S."/>
            <person name="Sekimoto S."/>
            <person name="Aerts A.L."/>
            <person name="Choi C."/>
            <person name="Clum A."/>
            <person name="LaButti K.M."/>
            <person name="Lindquist E.A."/>
            <person name="Yee Ngan C."/>
            <person name="Ohm R.A."/>
            <person name="Salamov A.A."/>
            <person name="Grigoriev I.V."/>
            <person name="Spatafora J.W."/>
            <person name="Berbee M.L."/>
        </authorList>
    </citation>
    <scope>NUCLEOTIDE SEQUENCE [LARGE SCALE GENOMIC DNA]</scope>
    <source>
        <strain evidence="10 11">NRRL 1564</strain>
    </source>
</reference>
<dbReference type="Pfam" id="PF00682">
    <property type="entry name" value="HMGL-like"/>
    <property type="match status" value="1"/>
</dbReference>
<dbReference type="InterPro" id="IPR000891">
    <property type="entry name" value="PYR_CT"/>
</dbReference>
<accession>A0A2G5B1R7</accession>
<evidence type="ECO:0000256" key="2">
    <source>
        <dbReference type="ARBA" id="ARBA00009396"/>
    </source>
</evidence>
<dbReference type="FunFam" id="3.20.20.70:FF:000010">
    <property type="entry name" value="2-isopropylmalate synthase"/>
    <property type="match status" value="1"/>
</dbReference>
<dbReference type="PANTHER" id="PTHR10277:SF9">
    <property type="entry name" value="2-ISOPROPYLMALATE SYNTHASE 1, CHLOROPLASTIC-RELATED"/>
    <property type="match status" value="1"/>
</dbReference>
<dbReference type="CDD" id="cd07940">
    <property type="entry name" value="DRE_TIM_IPMS"/>
    <property type="match status" value="1"/>
</dbReference>
<keyword evidence="4" id="KW-0432">Leucine biosynthesis</keyword>
<gene>
    <name evidence="10" type="ORF">COEREDRAFT_89924</name>
</gene>
<dbReference type="SUPFAM" id="SSF51569">
    <property type="entry name" value="Aldolase"/>
    <property type="match status" value="1"/>
</dbReference>